<protein>
    <recommendedName>
        <fullName evidence="2">M23ase beta-sheet core domain-containing protein</fullName>
    </recommendedName>
</protein>
<accession>A0A1P8MSA7</accession>
<dbReference type="PANTHER" id="PTHR21666:SF289">
    <property type="entry name" value="L-ALA--D-GLU ENDOPEPTIDASE"/>
    <property type="match status" value="1"/>
</dbReference>
<dbReference type="AlphaFoldDB" id="A0A1P8MSA7"/>
<dbReference type="InterPro" id="IPR016047">
    <property type="entry name" value="M23ase_b-sheet_dom"/>
</dbReference>
<evidence type="ECO:0000313" key="4">
    <source>
        <dbReference type="Proteomes" id="UP000186336"/>
    </source>
</evidence>
<proteinExistence type="predicted"/>
<name>A0A1P8MSA7_9RHOB</name>
<keyword evidence="4" id="KW-1185">Reference proteome</keyword>
<reference evidence="3 4" key="1">
    <citation type="submission" date="2017-01" db="EMBL/GenBank/DDBJ databases">
        <title>Complete genome of Tateyamaria omphalii DOK1-4 isolated from seawater in Dokdo.</title>
        <authorList>
            <person name="Kim J.H."/>
            <person name="Chi W.-J."/>
        </authorList>
    </citation>
    <scope>NUCLEOTIDE SEQUENCE [LARGE SCALE GENOMIC DNA]</scope>
    <source>
        <strain evidence="3 4">DOK1-4</strain>
    </source>
</reference>
<evidence type="ECO:0000313" key="3">
    <source>
        <dbReference type="EMBL" id="APX10935.1"/>
    </source>
</evidence>
<dbReference type="InterPro" id="IPR011055">
    <property type="entry name" value="Dup_hybrid_motif"/>
</dbReference>
<dbReference type="Proteomes" id="UP000186336">
    <property type="component" value="Chromosome"/>
</dbReference>
<dbReference type="CDD" id="cd12797">
    <property type="entry name" value="M23_peptidase"/>
    <property type="match status" value="1"/>
</dbReference>
<evidence type="ECO:0000259" key="2">
    <source>
        <dbReference type="Pfam" id="PF01551"/>
    </source>
</evidence>
<dbReference type="SUPFAM" id="SSF51261">
    <property type="entry name" value="Duplicated hybrid motif"/>
    <property type="match status" value="1"/>
</dbReference>
<dbReference type="InterPro" id="IPR050570">
    <property type="entry name" value="Cell_wall_metabolism_enzyme"/>
</dbReference>
<dbReference type="EMBL" id="CP019312">
    <property type="protein sequence ID" value="APX10935.1"/>
    <property type="molecule type" value="Genomic_DNA"/>
</dbReference>
<gene>
    <name evidence="3" type="ORF">BWR18_03930</name>
</gene>
<dbReference type="Pfam" id="PF01551">
    <property type="entry name" value="Peptidase_M23"/>
    <property type="match status" value="1"/>
</dbReference>
<organism evidence="3 4">
    <name type="scientific">Tateyamaria omphalii</name>
    <dbReference type="NCBI Taxonomy" id="299262"/>
    <lineage>
        <taxon>Bacteria</taxon>
        <taxon>Pseudomonadati</taxon>
        <taxon>Pseudomonadota</taxon>
        <taxon>Alphaproteobacteria</taxon>
        <taxon>Rhodobacterales</taxon>
        <taxon>Roseobacteraceae</taxon>
        <taxon>Tateyamaria</taxon>
    </lineage>
</organism>
<dbReference type="GO" id="GO:0004222">
    <property type="term" value="F:metalloendopeptidase activity"/>
    <property type="evidence" value="ECO:0007669"/>
    <property type="project" value="TreeGrafter"/>
</dbReference>
<sequence>MPGSPLHAKNVGELTYPAGAPKIISDFRSRVNVRGGVRRSLHQGIDVAGPNGTRIIAAANGRVLETDVGSCWGPTVVIDHGNGWDGKRLIAAYGHLGQMQVVSGQNIRRGQLIGTLGDNQRDFRCIGGVRHLHFQLGRAWRGPEKGTFWGHMRYLQDGKRGTNPHQYWADGPNRVTCFEPGRSYPAGTLTYPVPCAGGS</sequence>
<dbReference type="KEGG" id="tom:BWR18_03930"/>
<evidence type="ECO:0000256" key="1">
    <source>
        <dbReference type="ARBA" id="ARBA00022729"/>
    </source>
</evidence>
<dbReference type="Gene3D" id="2.70.70.10">
    <property type="entry name" value="Glucose Permease (Domain IIA)"/>
    <property type="match status" value="1"/>
</dbReference>
<dbReference type="STRING" id="299262.BWR18_03930"/>
<dbReference type="PANTHER" id="PTHR21666">
    <property type="entry name" value="PEPTIDASE-RELATED"/>
    <property type="match status" value="1"/>
</dbReference>
<dbReference type="RefSeq" id="WP_076626802.1">
    <property type="nucleotide sequence ID" value="NZ_CP019312.1"/>
</dbReference>
<feature type="domain" description="M23ase beta-sheet core" evidence="2">
    <location>
        <begin position="41"/>
        <end position="136"/>
    </location>
</feature>
<keyword evidence="1" id="KW-0732">Signal</keyword>